<keyword evidence="3" id="KW-1185">Reference proteome</keyword>
<proteinExistence type="predicted"/>
<dbReference type="InterPro" id="IPR051559">
    <property type="entry name" value="HIF_prolyl_hydroxylases"/>
</dbReference>
<evidence type="ECO:0000313" key="3">
    <source>
        <dbReference type="Proteomes" id="UP001153069"/>
    </source>
</evidence>
<comment type="caution">
    <text evidence="2">The sequence shown here is derived from an EMBL/GenBank/DDBJ whole genome shotgun (WGS) entry which is preliminary data.</text>
</comment>
<gene>
    <name evidence="2" type="ORF">SEMRO_2000_G310230.1</name>
</gene>
<keyword evidence="1" id="KW-0847">Vitamin C</keyword>
<organism evidence="2 3">
    <name type="scientific">Seminavis robusta</name>
    <dbReference type="NCBI Taxonomy" id="568900"/>
    <lineage>
        <taxon>Eukaryota</taxon>
        <taxon>Sar</taxon>
        <taxon>Stramenopiles</taxon>
        <taxon>Ochrophyta</taxon>
        <taxon>Bacillariophyta</taxon>
        <taxon>Bacillariophyceae</taxon>
        <taxon>Bacillariophycidae</taxon>
        <taxon>Naviculales</taxon>
        <taxon>Naviculaceae</taxon>
        <taxon>Seminavis</taxon>
    </lineage>
</organism>
<dbReference type="GO" id="GO:0008198">
    <property type="term" value="F:ferrous iron binding"/>
    <property type="evidence" value="ECO:0007669"/>
    <property type="project" value="TreeGrafter"/>
</dbReference>
<protein>
    <recommendedName>
        <fullName evidence="4">Prolyl 4-hydroxylase alpha subunit domain-containing protein</fullName>
    </recommendedName>
</protein>
<accession>A0A9N8HVK3</accession>
<dbReference type="Proteomes" id="UP001153069">
    <property type="component" value="Unassembled WGS sequence"/>
</dbReference>
<dbReference type="Gene3D" id="2.60.120.620">
    <property type="entry name" value="q2cbj1_9rhob like domain"/>
    <property type="match status" value="2"/>
</dbReference>
<dbReference type="GO" id="GO:0031418">
    <property type="term" value="F:L-ascorbic acid binding"/>
    <property type="evidence" value="ECO:0007669"/>
    <property type="project" value="UniProtKB-KW"/>
</dbReference>
<evidence type="ECO:0000313" key="2">
    <source>
        <dbReference type="EMBL" id="CAB9527456.1"/>
    </source>
</evidence>
<dbReference type="GO" id="GO:0031543">
    <property type="term" value="F:peptidyl-proline dioxygenase activity"/>
    <property type="evidence" value="ECO:0007669"/>
    <property type="project" value="TreeGrafter"/>
</dbReference>
<dbReference type="AlphaFoldDB" id="A0A9N8HVK3"/>
<sequence length="418" mass="46948">MLKTVRCFALPRVAFLCSSTLFDCRSGVYALAEAPSNNACFNSLDVPALKKAIGSGHVYQHHDFLSNEEVNHLWNEINRLEETGVFARSGLSNTVQANNQNFGNQDRTLCPVPWWTDSLQQAPAVSGDNPIQPIASRIQDLRHALGSLLDRPTMTDASLAHECYYSMSQVGSFLPRHMDERHEELKGAKGWLLPSRRSLSWLIYLSDPEDWTLEENGGALRAFVPKHVLDTELQQLTQDEGNLQIGWLLPTKEDANEPQIPVYLDSWFPVSFSPEDQPPEPHCILYTRNPQQKERVFLTQPWLTEGLQGISLADFLKTWAQRQSNDDKEEASGNTGLFLRGEDANNFVLIEDRPAWDAGGSEPDGTVAEDVLPSRGSLVIFDSVTVPHQVELIKRGRRVALAGWFHEETQPFPEGLYS</sequence>
<dbReference type="OrthoDB" id="204385at2759"/>
<evidence type="ECO:0000256" key="1">
    <source>
        <dbReference type="ARBA" id="ARBA00022896"/>
    </source>
</evidence>
<dbReference type="PANTHER" id="PTHR12907:SF26">
    <property type="entry name" value="HIF PROLYL HYDROXYLASE, ISOFORM C"/>
    <property type="match status" value="1"/>
</dbReference>
<dbReference type="GO" id="GO:0071456">
    <property type="term" value="P:cellular response to hypoxia"/>
    <property type="evidence" value="ECO:0007669"/>
    <property type="project" value="TreeGrafter"/>
</dbReference>
<dbReference type="PANTHER" id="PTHR12907">
    <property type="entry name" value="EGL NINE HOMOLOG-RELATED"/>
    <property type="match status" value="1"/>
</dbReference>
<reference evidence="2" key="1">
    <citation type="submission" date="2020-06" db="EMBL/GenBank/DDBJ databases">
        <authorList>
            <consortium name="Plant Systems Biology data submission"/>
        </authorList>
    </citation>
    <scope>NUCLEOTIDE SEQUENCE</scope>
    <source>
        <strain evidence="2">D6</strain>
    </source>
</reference>
<dbReference type="EMBL" id="CAICTM010001998">
    <property type="protein sequence ID" value="CAB9527456.1"/>
    <property type="molecule type" value="Genomic_DNA"/>
</dbReference>
<name>A0A9N8HVK3_9STRA</name>
<evidence type="ECO:0008006" key="4">
    <source>
        <dbReference type="Google" id="ProtNLM"/>
    </source>
</evidence>